<comment type="cofactor">
    <cofactor evidence="1">
        <name>FAD</name>
        <dbReference type="ChEBI" id="CHEBI:57692"/>
    </cofactor>
</comment>
<accession>A0AAE0NSG7</accession>
<evidence type="ECO:0000256" key="2">
    <source>
        <dbReference type="ARBA" id="ARBA00005466"/>
    </source>
</evidence>
<dbReference type="AlphaFoldDB" id="A0AAE0NSG7"/>
<name>A0AAE0NSG7_9PEZI</name>
<proteinExistence type="inferred from homology"/>
<feature type="region of interest" description="Disordered" evidence="6">
    <location>
        <begin position="321"/>
        <end position="402"/>
    </location>
</feature>
<comment type="similarity">
    <text evidence="2">Belongs to the oxygen-dependent FAD-linked oxidoreductase family.</text>
</comment>
<feature type="compositionally biased region" description="Gly residues" evidence="6">
    <location>
        <begin position="353"/>
        <end position="364"/>
    </location>
</feature>
<evidence type="ECO:0000256" key="5">
    <source>
        <dbReference type="ARBA" id="ARBA00023002"/>
    </source>
</evidence>
<keyword evidence="4" id="KW-0274">FAD</keyword>
<dbReference type="InterPro" id="IPR036318">
    <property type="entry name" value="FAD-bd_PCMH-like_sf"/>
</dbReference>
<dbReference type="Gene3D" id="3.40.462.20">
    <property type="match status" value="1"/>
</dbReference>
<dbReference type="GO" id="GO:0016491">
    <property type="term" value="F:oxidoreductase activity"/>
    <property type="evidence" value="ECO:0007669"/>
    <property type="project" value="UniProtKB-KW"/>
</dbReference>
<evidence type="ECO:0000256" key="4">
    <source>
        <dbReference type="ARBA" id="ARBA00022827"/>
    </source>
</evidence>
<evidence type="ECO:0008006" key="9">
    <source>
        <dbReference type="Google" id="ProtNLM"/>
    </source>
</evidence>
<reference evidence="7" key="1">
    <citation type="journal article" date="2023" name="Mol. Phylogenet. Evol.">
        <title>Genome-scale phylogeny and comparative genomics of the fungal order Sordariales.</title>
        <authorList>
            <person name="Hensen N."/>
            <person name="Bonometti L."/>
            <person name="Westerberg I."/>
            <person name="Brannstrom I.O."/>
            <person name="Guillou S."/>
            <person name="Cros-Aarteil S."/>
            <person name="Calhoun S."/>
            <person name="Haridas S."/>
            <person name="Kuo A."/>
            <person name="Mondo S."/>
            <person name="Pangilinan J."/>
            <person name="Riley R."/>
            <person name="LaButti K."/>
            <person name="Andreopoulos B."/>
            <person name="Lipzen A."/>
            <person name="Chen C."/>
            <person name="Yan M."/>
            <person name="Daum C."/>
            <person name="Ng V."/>
            <person name="Clum A."/>
            <person name="Steindorff A."/>
            <person name="Ohm R.A."/>
            <person name="Martin F."/>
            <person name="Silar P."/>
            <person name="Natvig D.O."/>
            <person name="Lalanne C."/>
            <person name="Gautier V."/>
            <person name="Ament-Velasquez S.L."/>
            <person name="Kruys A."/>
            <person name="Hutchinson M.I."/>
            <person name="Powell A.J."/>
            <person name="Barry K."/>
            <person name="Miller A.N."/>
            <person name="Grigoriev I.V."/>
            <person name="Debuchy R."/>
            <person name="Gladieux P."/>
            <person name="Hiltunen Thoren M."/>
            <person name="Johannesson H."/>
        </authorList>
    </citation>
    <scope>NUCLEOTIDE SEQUENCE</scope>
    <source>
        <strain evidence="7">CBS 232.78</strain>
    </source>
</reference>
<dbReference type="Gene3D" id="3.30.465.10">
    <property type="match status" value="1"/>
</dbReference>
<gene>
    <name evidence="7" type="ORF">B0H63DRAFT_447628</name>
</gene>
<dbReference type="EMBL" id="JAULSW010000003">
    <property type="protein sequence ID" value="KAK3386714.1"/>
    <property type="molecule type" value="Genomic_DNA"/>
</dbReference>
<keyword evidence="3" id="KW-0285">Flavoprotein</keyword>
<evidence type="ECO:0000256" key="3">
    <source>
        <dbReference type="ARBA" id="ARBA00022630"/>
    </source>
</evidence>
<dbReference type="InterPro" id="IPR016169">
    <property type="entry name" value="FAD-bd_PCMH_sub2"/>
</dbReference>
<protein>
    <recommendedName>
        <fullName evidence="9">FAD-binding PCMH-type domain-containing protein</fullName>
    </recommendedName>
</protein>
<evidence type="ECO:0000256" key="1">
    <source>
        <dbReference type="ARBA" id="ARBA00001974"/>
    </source>
</evidence>
<dbReference type="PROSITE" id="PS51257">
    <property type="entry name" value="PROKAR_LIPOPROTEIN"/>
    <property type="match status" value="1"/>
</dbReference>
<evidence type="ECO:0000313" key="8">
    <source>
        <dbReference type="Proteomes" id="UP001285441"/>
    </source>
</evidence>
<dbReference type="PANTHER" id="PTHR42973:SF39">
    <property type="entry name" value="FAD-BINDING PCMH-TYPE DOMAIN-CONTAINING PROTEIN"/>
    <property type="match status" value="1"/>
</dbReference>
<dbReference type="PANTHER" id="PTHR42973">
    <property type="entry name" value="BINDING OXIDOREDUCTASE, PUTATIVE (AFU_ORTHOLOGUE AFUA_1G17690)-RELATED"/>
    <property type="match status" value="1"/>
</dbReference>
<organism evidence="7 8">
    <name type="scientific">Podospora didyma</name>
    <dbReference type="NCBI Taxonomy" id="330526"/>
    <lineage>
        <taxon>Eukaryota</taxon>
        <taxon>Fungi</taxon>
        <taxon>Dikarya</taxon>
        <taxon>Ascomycota</taxon>
        <taxon>Pezizomycotina</taxon>
        <taxon>Sordariomycetes</taxon>
        <taxon>Sordariomycetidae</taxon>
        <taxon>Sordariales</taxon>
        <taxon>Podosporaceae</taxon>
        <taxon>Podospora</taxon>
    </lineage>
</organism>
<dbReference type="InterPro" id="IPR050416">
    <property type="entry name" value="FAD-linked_Oxidoreductase"/>
</dbReference>
<sequence length="466" mass="51174">MQGRHGFSADNLVSARVVLANGSAVTASAGCNPDLFRAIRGAGHNFGITTSLEDKLERFFNTWNRLEVKHHDLGSLILNGVFLRNPAVDVDHVNYVQSSPVISLPIFYEGEHNVANEYTSAFFALGPVSNLTVANIAYGDLHDVGGFGLESSECRKGENLLGHPNSSTRSDTDAMRAGFDLFSEITGYEKFVTSAWLLESYGRKGVVAVPAAENAIAPEDRFLHILTPPILWWPGGNKQGRDKAVWYGERMQEAVRRNGLTLPHAYVNYAVGREQLPEAHGRESARFAKLKRLKGIYDPHNRFRFYTAAAAVVPAGAIPGRYSSSSSSSSSDDGPGYRYASSSPSKEEDEDNGYGGGDGSGGNGPDPALQNDLEDVPHFEGNREESPLTFPFPSEGTTGQKKTRTAMIRVQIMAAAIRRRQMGSGLAWTQPWEYEWKTSSDAAYRKRKYMQSKKALFVSCWGVHPR</sequence>
<evidence type="ECO:0000256" key="6">
    <source>
        <dbReference type="SAM" id="MobiDB-lite"/>
    </source>
</evidence>
<feature type="compositionally biased region" description="Low complexity" evidence="6">
    <location>
        <begin position="321"/>
        <end position="331"/>
    </location>
</feature>
<evidence type="ECO:0000313" key="7">
    <source>
        <dbReference type="EMBL" id="KAK3386714.1"/>
    </source>
</evidence>
<dbReference type="Proteomes" id="UP001285441">
    <property type="component" value="Unassembled WGS sequence"/>
</dbReference>
<keyword evidence="5" id="KW-0560">Oxidoreductase</keyword>
<reference evidence="7" key="2">
    <citation type="submission" date="2023-06" db="EMBL/GenBank/DDBJ databases">
        <authorList>
            <consortium name="Lawrence Berkeley National Laboratory"/>
            <person name="Haridas S."/>
            <person name="Hensen N."/>
            <person name="Bonometti L."/>
            <person name="Westerberg I."/>
            <person name="Brannstrom I.O."/>
            <person name="Guillou S."/>
            <person name="Cros-Aarteil S."/>
            <person name="Calhoun S."/>
            <person name="Kuo A."/>
            <person name="Mondo S."/>
            <person name="Pangilinan J."/>
            <person name="Riley R."/>
            <person name="LaButti K."/>
            <person name="Andreopoulos B."/>
            <person name="Lipzen A."/>
            <person name="Chen C."/>
            <person name="Yanf M."/>
            <person name="Daum C."/>
            <person name="Ng V."/>
            <person name="Clum A."/>
            <person name="Steindorff A."/>
            <person name="Ohm R."/>
            <person name="Martin F."/>
            <person name="Silar P."/>
            <person name="Natvig D."/>
            <person name="Lalanne C."/>
            <person name="Gautier V."/>
            <person name="Ament-velasquez S.L."/>
            <person name="Kruys A."/>
            <person name="Hutchinson M.I."/>
            <person name="Powell A.J."/>
            <person name="Barry K."/>
            <person name="Miller A.N."/>
            <person name="Grigoriev I.V."/>
            <person name="Debuchy R."/>
            <person name="Gladieux P."/>
            <person name="Thoren M.H."/>
            <person name="Johannesson H."/>
        </authorList>
    </citation>
    <scope>NUCLEOTIDE SEQUENCE</scope>
    <source>
        <strain evidence="7">CBS 232.78</strain>
    </source>
</reference>
<keyword evidence="8" id="KW-1185">Reference proteome</keyword>
<comment type="caution">
    <text evidence="7">The sequence shown here is derived from an EMBL/GenBank/DDBJ whole genome shotgun (WGS) entry which is preliminary data.</text>
</comment>
<feature type="compositionally biased region" description="Basic and acidic residues" evidence="6">
    <location>
        <begin position="375"/>
        <end position="386"/>
    </location>
</feature>
<dbReference type="GO" id="GO:0050660">
    <property type="term" value="F:flavin adenine dinucleotide binding"/>
    <property type="evidence" value="ECO:0007669"/>
    <property type="project" value="InterPro"/>
</dbReference>
<dbReference type="SUPFAM" id="SSF56176">
    <property type="entry name" value="FAD-binding/transporter-associated domain-like"/>
    <property type="match status" value="1"/>
</dbReference>